<dbReference type="PANTHER" id="PTHR30469:SF12">
    <property type="entry name" value="MULTIDRUG RESISTANCE PROTEIN MDTA"/>
    <property type="match status" value="1"/>
</dbReference>
<accession>A0ABV8V238</accession>
<evidence type="ECO:0000256" key="1">
    <source>
        <dbReference type="ARBA" id="ARBA00009477"/>
    </source>
</evidence>
<dbReference type="Gene3D" id="2.40.420.20">
    <property type="match status" value="1"/>
</dbReference>
<feature type="transmembrane region" description="Helical" evidence="2">
    <location>
        <begin position="7"/>
        <end position="27"/>
    </location>
</feature>
<organism evidence="3 4">
    <name type="scientific">Simiduia curdlanivorans</name>
    <dbReference type="NCBI Taxonomy" id="1492769"/>
    <lineage>
        <taxon>Bacteria</taxon>
        <taxon>Pseudomonadati</taxon>
        <taxon>Pseudomonadota</taxon>
        <taxon>Gammaproteobacteria</taxon>
        <taxon>Cellvibrionales</taxon>
        <taxon>Cellvibrionaceae</taxon>
        <taxon>Simiduia</taxon>
    </lineage>
</organism>
<keyword evidence="2" id="KW-0472">Membrane</keyword>
<dbReference type="InterPro" id="IPR006143">
    <property type="entry name" value="RND_pump_MFP"/>
</dbReference>
<evidence type="ECO:0000313" key="4">
    <source>
        <dbReference type="Proteomes" id="UP001595840"/>
    </source>
</evidence>
<protein>
    <submittedName>
        <fullName evidence="3">Efflux RND transporter periplasmic adaptor subunit</fullName>
    </submittedName>
</protein>
<evidence type="ECO:0000256" key="2">
    <source>
        <dbReference type="SAM" id="Phobius"/>
    </source>
</evidence>
<gene>
    <name evidence="3" type="ORF">ACFOX3_03265</name>
</gene>
<keyword evidence="2" id="KW-1133">Transmembrane helix</keyword>
<evidence type="ECO:0000313" key="3">
    <source>
        <dbReference type="EMBL" id="MFC4361305.1"/>
    </source>
</evidence>
<reference evidence="4" key="1">
    <citation type="journal article" date="2019" name="Int. J. Syst. Evol. Microbiol.">
        <title>The Global Catalogue of Microorganisms (GCM) 10K type strain sequencing project: providing services to taxonomists for standard genome sequencing and annotation.</title>
        <authorList>
            <consortium name="The Broad Institute Genomics Platform"/>
            <consortium name="The Broad Institute Genome Sequencing Center for Infectious Disease"/>
            <person name="Wu L."/>
            <person name="Ma J."/>
        </authorList>
    </citation>
    <scope>NUCLEOTIDE SEQUENCE [LARGE SCALE GENOMIC DNA]</scope>
    <source>
        <strain evidence="4">CECT 8570</strain>
    </source>
</reference>
<dbReference type="EMBL" id="JBHSCX010000003">
    <property type="protein sequence ID" value="MFC4361305.1"/>
    <property type="molecule type" value="Genomic_DNA"/>
</dbReference>
<dbReference type="SUPFAM" id="SSF111369">
    <property type="entry name" value="HlyD-like secretion proteins"/>
    <property type="match status" value="1"/>
</dbReference>
<dbReference type="RefSeq" id="WP_290259937.1">
    <property type="nucleotide sequence ID" value="NZ_JAUFQG010000004.1"/>
</dbReference>
<dbReference type="NCBIfam" id="TIGR01730">
    <property type="entry name" value="RND_mfp"/>
    <property type="match status" value="1"/>
</dbReference>
<dbReference type="Gene3D" id="2.40.50.100">
    <property type="match status" value="1"/>
</dbReference>
<keyword evidence="4" id="KW-1185">Reference proteome</keyword>
<keyword evidence="2" id="KW-0812">Transmembrane</keyword>
<sequence>MSLIKRLPLWLVIVLSGAMVALLLHLLKPSPKPKPPLAPSLPQVKVVQANPAALALPVHSQGTVAPRREIDLVAEVAGKIVSVAPNFVSGAFFTEADILVNIDSANYLLAEIRAAAKVADAQQLFASEKGRALQAKREWRDLGNEDANKLFLRVPQLAAAEAAVSSAKADLAQTQLDIARTNIAAPFSGRIRETYVNLGQYVSPGTKIARIFDSEVVEVRLPITDAQAALLALTLGFHAGSALGPKVELIGTVAGKEVRWPGRITRTEASLDTKTRMYHAIAEVVKSELGAEAIAPVVGLFVDAKIDGRLIDDVIQLPRSALVKNNLLLALDDNNRVVELSAKVLSKTSNQVWLQADLQPGAWVITERQGYLQPGLKVEPLVQLEPDAQYEAEVQTRP</sequence>
<comment type="caution">
    <text evidence="3">The sequence shown here is derived from an EMBL/GenBank/DDBJ whole genome shotgun (WGS) entry which is preliminary data.</text>
</comment>
<proteinExistence type="inferred from homology"/>
<dbReference type="Gene3D" id="1.10.287.470">
    <property type="entry name" value="Helix hairpin bin"/>
    <property type="match status" value="1"/>
</dbReference>
<name>A0ABV8V238_9GAMM</name>
<dbReference type="Proteomes" id="UP001595840">
    <property type="component" value="Unassembled WGS sequence"/>
</dbReference>
<dbReference type="Gene3D" id="2.40.30.170">
    <property type="match status" value="1"/>
</dbReference>
<comment type="similarity">
    <text evidence="1">Belongs to the membrane fusion protein (MFP) (TC 8.A.1) family.</text>
</comment>
<dbReference type="PANTHER" id="PTHR30469">
    <property type="entry name" value="MULTIDRUG RESISTANCE PROTEIN MDTA"/>
    <property type="match status" value="1"/>
</dbReference>